<reference evidence="1 2" key="1">
    <citation type="submission" date="2014-06" db="EMBL/GenBank/DDBJ databases">
        <title>Evolutionary Origins and Diversification of the Mycorrhizal Mutualists.</title>
        <authorList>
            <consortium name="DOE Joint Genome Institute"/>
            <consortium name="Mycorrhizal Genomics Consortium"/>
            <person name="Kohler A."/>
            <person name="Kuo A."/>
            <person name="Nagy L.G."/>
            <person name="Floudas D."/>
            <person name="Copeland A."/>
            <person name="Barry K.W."/>
            <person name="Cichocki N."/>
            <person name="Veneault-Fourrey C."/>
            <person name="LaButti K."/>
            <person name="Lindquist E.A."/>
            <person name="Lipzen A."/>
            <person name="Lundell T."/>
            <person name="Morin E."/>
            <person name="Murat C."/>
            <person name="Riley R."/>
            <person name="Ohm R."/>
            <person name="Sun H."/>
            <person name="Tunlid A."/>
            <person name="Henrissat B."/>
            <person name="Grigoriev I.V."/>
            <person name="Hibbett D.S."/>
            <person name="Martin F."/>
        </authorList>
    </citation>
    <scope>NUCLEOTIDE SEQUENCE [LARGE SCALE GENOMIC DNA]</scope>
    <source>
        <strain evidence="1 2">SS14</strain>
    </source>
</reference>
<name>A0A0C9V546_SPHS4</name>
<dbReference type="InterPro" id="IPR016197">
    <property type="entry name" value="Chromo-like_dom_sf"/>
</dbReference>
<dbReference type="EMBL" id="KN837224">
    <property type="protein sequence ID" value="KIJ32625.1"/>
    <property type="molecule type" value="Genomic_DNA"/>
</dbReference>
<dbReference type="SUPFAM" id="SSF54160">
    <property type="entry name" value="Chromo domain-like"/>
    <property type="match status" value="1"/>
</dbReference>
<sequence length="91" mass="10396">MPTIHAISLMLGAPYPMKMVVPGRLKSVKWVLVPGFHIPMLEPATINQFENHTPPAPDPIMIDDEENYELDAILDSKIDKRRKCKLQYLVK</sequence>
<proteinExistence type="predicted"/>
<dbReference type="HOGENOM" id="CLU_2428461_0_0_1"/>
<protein>
    <submittedName>
        <fullName evidence="1">Uncharacterized protein</fullName>
    </submittedName>
</protein>
<evidence type="ECO:0000313" key="2">
    <source>
        <dbReference type="Proteomes" id="UP000054279"/>
    </source>
</evidence>
<keyword evidence="2" id="KW-1185">Reference proteome</keyword>
<dbReference type="AlphaFoldDB" id="A0A0C9V546"/>
<organism evidence="1 2">
    <name type="scientific">Sphaerobolus stellatus (strain SS14)</name>
    <dbReference type="NCBI Taxonomy" id="990650"/>
    <lineage>
        <taxon>Eukaryota</taxon>
        <taxon>Fungi</taxon>
        <taxon>Dikarya</taxon>
        <taxon>Basidiomycota</taxon>
        <taxon>Agaricomycotina</taxon>
        <taxon>Agaricomycetes</taxon>
        <taxon>Phallomycetidae</taxon>
        <taxon>Geastrales</taxon>
        <taxon>Sphaerobolaceae</taxon>
        <taxon>Sphaerobolus</taxon>
    </lineage>
</organism>
<dbReference type="Proteomes" id="UP000054279">
    <property type="component" value="Unassembled WGS sequence"/>
</dbReference>
<evidence type="ECO:0000313" key="1">
    <source>
        <dbReference type="EMBL" id="KIJ32625.1"/>
    </source>
</evidence>
<gene>
    <name evidence="1" type="ORF">M422DRAFT_265511</name>
</gene>
<dbReference type="OrthoDB" id="3364639at2759"/>
<accession>A0A0C9V546</accession>